<dbReference type="Proteomes" id="UP000002770">
    <property type="component" value="Unassembled WGS sequence"/>
</dbReference>
<dbReference type="InParanoid" id="G9ERE2"/>
<dbReference type="RefSeq" id="WP_006871748.1">
    <property type="nucleotide sequence ID" value="NZ_JH413835.1"/>
</dbReference>
<dbReference type="EMBL" id="JH413835">
    <property type="protein sequence ID" value="EHL30111.1"/>
    <property type="molecule type" value="Genomic_DNA"/>
</dbReference>
<dbReference type="OrthoDB" id="5653738at2"/>
<dbReference type="AlphaFoldDB" id="G9ERE2"/>
<keyword evidence="3" id="KW-1185">Reference proteome</keyword>
<dbReference type="HOGENOM" id="CLU_2302363_0_0_6"/>
<feature type="chain" id="PRO_5003521386" evidence="1">
    <location>
        <begin position="23"/>
        <end position="100"/>
    </location>
</feature>
<evidence type="ECO:0000256" key="1">
    <source>
        <dbReference type="SAM" id="SignalP"/>
    </source>
</evidence>
<proteinExistence type="predicted"/>
<dbReference type="STRING" id="658187.LDG_7854"/>
<accession>G9ERE2</accession>
<gene>
    <name evidence="2" type="ORF">LDG_7854</name>
</gene>
<sequence length="100" mass="10821">MKTYLRASIATLCLSISSLAFAYEHGGGGYHNGGYHPNNVYNNGNYHGYHNNVWYDDGLNDDASANVVIGVPEGGYYDPSCQTAQTCTSDGECITQQNCN</sequence>
<organism evidence="2 3">
    <name type="scientific">Legionella drancourtii LLAP12</name>
    <dbReference type="NCBI Taxonomy" id="658187"/>
    <lineage>
        <taxon>Bacteria</taxon>
        <taxon>Pseudomonadati</taxon>
        <taxon>Pseudomonadota</taxon>
        <taxon>Gammaproteobacteria</taxon>
        <taxon>Legionellales</taxon>
        <taxon>Legionellaceae</taxon>
        <taxon>Legionella</taxon>
    </lineage>
</organism>
<keyword evidence="1" id="KW-0732">Signal</keyword>
<feature type="signal peptide" evidence="1">
    <location>
        <begin position="1"/>
        <end position="22"/>
    </location>
</feature>
<dbReference type="eggNOG" id="ENOG5031EE0">
    <property type="taxonomic scope" value="Bacteria"/>
</dbReference>
<evidence type="ECO:0000313" key="3">
    <source>
        <dbReference type="Proteomes" id="UP000002770"/>
    </source>
</evidence>
<reference evidence="2 3" key="1">
    <citation type="journal article" date="2011" name="BMC Genomics">
        <title>Insight into cross-talk between intra-amoebal pathogens.</title>
        <authorList>
            <person name="Gimenez G."/>
            <person name="Bertelli C."/>
            <person name="Moliner C."/>
            <person name="Robert C."/>
            <person name="Raoult D."/>
            <person name="Fournier P.E."/>
            <person name="Greub G."/>
        </authorList>
    </citation>
    <scope>NUCLEOTIDE SEQUENCE [LARGE SCALE GENOMIC DNA]</scope>
    <source>
        <strain evidence="2 3">LLAP12</strain>
    </source>
</reference>
<protein>
    <submittedName>
        <fullName evidence="2">Uncharacterized protein</fullName>
    </submittedName>
</protein>
<name>G9ERE2_9GAMM</name>
<evidence type="ECO:0000313" key="2">
    <source>
        <dbReference type="EMBL" id="EHL30111.1"/>
    </source>
</evidence>